<protein>
    <recommendedName>
        <fullName evidence="8">EF-hand domain-containing protein</fullName>
    </recommendedName>
</protein>
<feature type="transmembrane region" description="Helical" evidence="7">
    <location>
        <begin position="590"/>
        <end position="611"/>
    </location>
</feature>
<dbReference type="InterPro" id="IPR006685">
    <property type="entry name" value="MscS_channel_2nd"/>
</dbReference>
<keyword evidence="10" id="KW-1185">Reference proteome</keyword>
<evidence type="ECO:0000256" key="3">
    <source>
        <dbReference type="ARBA" id="ARBA00022837"/>
    </source>
</evidence>
<dbReference type="Gene3D" id="2.30.30.60">
    <property type="match status" value="1"/>
</dbReference>
<comment type="subcellular location">
    <subcellularLocation>
        <location evidence="1">Membrane</location>
    </subcellularLocation>
</comment>
<feature type="compositionally biased region" description="Acidic residues" evidence="6">
    <location>
        <begin position="148"/>
        <end position="160"/>
    </location>
</feature>
<dbReference type="AlphaFoldDB" id="A0A9P6PQM0"/>
<dbReference type="Pfam" id="PF25886">
    <property type="entry name" value="Msy1"/>
    <property type="match status" value="1"/>
</dbReference>
<feature type="region of interest" description="Disordered" evidence="6">
    <location>
        <begin position="441"/>
        <end position="480"/>
    </location>
</feature>
<evidence type="ECO:0000259" key="8">
    <source>
        <dbReference type="PROSITE" id="PS50222"/>
    </source>
</evidence>
<feature type="transmembrane region" description="Helical" evidence="7">
    <location>
        <begin position="183"/>
        <end position="208"/>
    </location>
</feature>
<sequence length="856" mass="97034">MKLKRQKDPQGKKESFGTDSPPNGLTVNGDIPLKMTLTPSTPCDPTGGPLMAFPPAEEPIHSAQLHPYTTPSSSPGTPSQISSSLKSNPNNNNNGYFVHNVHPHSYNKSPSSTPGMPPSTMIEIERILKQDDAIEKDFTPPRQAMNSDESDFDWDEDVNFDNDGGHKKKKGMSRTKWRRLSPFLRMVIMMLIVAPIVALPAILARIFLDVDPKPDTPGLDASDVTKSQYELDMVTYTKEKVRRDTIVLVFTWLAFMWCTVCVTNWGVDIIPVVIVRLTSLFTSSRLETTKSRLLIFVATKKYIKWLLAACWATGSFAFLSTVIHPIIHEQTWQPIIIKVLASIIAGTMLVLVEKMLLQIISKNFHQTAYADRIKENKYALQVLDRLGTSKKLNKKRPGHSRNNTADNADYMTPFGAGYRSRQGSRACSLDQGETLILTEPTTANNTPLGTPTEYKTRNPSMAPPPSIRRVQRDSKGKPTDIFKGINRKLQGIAMADGTPAKDINSTDNAKRLAKTLFYNLQCNGDELVVGDFFPYFDTEEDAKEAFAIFDKDGNGDISKREIKEKIFYIYKERKDLHTSLRDLSQAVGKLDIIFLTIVTVVWLLIILSIFGTSVVQNMLSIGSFLVALSFVFGNSLKTLFENIVFLFITHPYDSGDLCNIDDMDMYVREVGLNSTMFVTWDGKRMYYPNNVISQKPIHNVRRSPNMSEKIVLNVDCYTPQSKIFELRARMRDYLVKESKEFLPDMEIQIQEMDVKLKISMVIEHKGNWQDSGRRWARRTKFNFALKEAVEDIGIKYFALPQRLELVDSDLLDSTMSGKKQDSMDNELVPNSPLRNYSREDVARLYRRKTNMRPEGE</sequence>
<dbReference type="PANTHER" id="PTHR31323">
    <property type="entry name" value="MECHANOSENSITIVE ION CHANNEL PROTEIN MSY2"/>
    <property type="match status" value="1"/>
</dbReference>
<dbReference type="InterPro" id="IPR058650">
    <property type="entry name" value="Msy1/2-like"/>
</dbReference>
<dbReference type="SUPFAM" id="SSF50182">
    <property type="entry name" value="Sm-like ribonucleoproteins"/>
    <property type="match status" value="1"/>
</dbReference>
<comment type="caution">
    <text evidence="9">The sequence shown here is derived from an EMBL/GenBank/DDBJ whole genome shotgun (WGS) entry which is preliminary data.</text>
</comment>
<evidence type="ECO:0000313" key="9">
    <source>
        <dbReference type="EMBL" id="KAG0251998.1"/>
    </source>
</evidence>
<evidence type="ECO:0000256" key="5">
    <source>
        <dbReference type="ARBA" id="ARBA00023136"/>
    </source>
</evidence>
<keyword evidence="3" id="KW-0106">Calcium</keyword>
<dbReference type="Proteomes" id="UP000726737">
    <property type="component" value="Unassembled WGS sequence"/>
</dbReference>
<feature type="region of interest" description="Disordered" evidence="6">
    <location>
        <begin position="391"/>
        <end position="411"/>
    </location>
</feature>
<dbReference type="InterPro" id="IPR010920">
    <property type="entry name" value="LSM_dom_sf"/>
</dbReference>
<evidence type="ECO:0000256" key="2">
    <source>
        <dbReference type="ARBA" id="ARBA00022692"/>
    </source>
</evidence>
<gene>
    <name evidence="9" type="ORF">BG011_007276</name>
</gene>
<dbReference type="InterPro" id="IPR018247">
    <property type="entry name" value="EF_Hand_1_Ca_BS"/>
</dbReference>
<name>A0A9P6PQM0_9FUNG</name>
<dbReference type="InterPro" id="IPR011992">
    <property type="entry name" value="EF-hand-dom_pair"/>
</dbReference>
<reference evidence="9" key="1">
    <citation type="journal article" date="2020" name="Fungal Divers.">
        <title>Resolving the Mortierellaceae phylogeny through synthesis of multi-gene phylogenetics and phylogenomics.</title>
        <authorList>
            <person name="Vandepol N."/>
            <person name="Liber J."/>
            <person name="Desiro A."/>
            <person name="Na H."/>
            <person name="Kennedy M."/>
            <person name="Barry K."/>
            <person name="Grigoriev I.V."/>
            <person name="Miller A.N."/>
            <person name="O'Donnell K."/>
            <person name="Stajich J.E."/>
            <person name="Bonito G."/>
        </authorList>
    </citation>
    <scope>NUCLEOTIDE SEQUENCE</scope>
    <source>
        <strain evidence="9">KOD948</strain>
    </source>
</reference>
<evidence type="ECO:0000256" key="1">
    <source>
        <dbReference type="ARBA" id="ARBA00004370"/>
    </source>
</evidence>
<dbReference type="InterPro" id="IPR023408">
    <property type="entry name" value="MscS_beta-dom_sf"/>
</dbReference>
<dbReference type="EMBL" id="JAAAJA010000553">
    <property type="protein sequence ID" value="KAG0251998.1"/>
    <property type="molecule type" value="Genomic_DNA"/>
</dbReference>
<feature type="compositionally biased region" description="Polar residues" evidence="6">
    <location>
        <begin position="17"/>
        <end position="26"/>
    </location>
</feature>
<feature type="region of interest" description="Disordered" evidence="6">
    <location>
        <begin position="139"/>
        <end position="170"/>
    </location>
</feature>
<keyword evidence="4 7" id="KW-1133">Transmembrane helix</keyword>
<organism evidence="9 10">
    <name type="scientific">Mortierella polycephala</name>
    <dbReference type="NCBI Taxonomy" id="41804"/>
    <lineage>
        <taxon>Eukaryota</taxon>
        <taxon>Fungi</taxon>
        <taxon>Fungi incertae sedis</taxon>
        <taxon>Mucoromycota</taxon>
        <taxon>Mortierellomycotina</taxon>
        <taxon>Mortierellomycetes</taxon>
        <taxon>Mortierellales</taxon>
        <taxon>Mortierellaceae</taxon>
        <taxon>Mortierella</taxon>
    </lineage>
</organism>
<feature type="region of interest" description="Disordered" evidence="6">
    <location>
        <begin position="1"/>
        <end position="116"/>
    </location>
</feature>
<keyword evidence="5 7" id="KW-0472">Membrane</keyword>
<feature type="transmembrane region" description="Helical" evidence="7">
    <location>
        <begin position="254"/>
        <end position="281"/>
    </location>
</feature>
<dbReference type="PROSITE" id="PS00018">
    <property type="entry name" value="EF_HAND_1"/>
    <property type="match status" value="1"/>
</dbReference>
<dbReference type="GO" id="GO:0016020">
    <property type="term" value="C:membrane"/>
    <property type="evidence" value="ECO:0007669"/>
    <property type="project" value="UniProtKB-SubCell"/>
</dbReference>
<dbReference type="GO" id="GO:0005509">
    <property type="term" value="F:calcium ion binding"/>
    <property type="evidence" value="ECO:0007669"/>
    <property type="project" value="InterPro"/>
</dbReference>
<dbReference type="SUPFAM" id="SSF47473">
    <property type="entry name" value="EF-hand"/>
    <property type="match status" value="1"/>
</dbReference>
<feature type="compositionally biased region" description="Basic and acidic residues" evidence="6">
    <location>
        <begin position="470"/>
        <end position="480"/>
    </location>
</feature>
<evidence type="ECO:0000256" key="6">
    <source>
        <dbReference type="SAM" id="MobiDB-lite"/>
    </source>
</evidence>
<dbReference type="GO" id="GO:0005262">
    <property type="term" value="F:calcium channel activity"/>
    <property type="evidence" value="ECO:0007669"/>
    <property type="project" value="TreeGrafter"/>
</dbReference>
<feature type="transmembrane region" description="Helical" evidence="7">
    <location>
        <begin position="335"/>
        <end position="352"/>
    </location>
</feature>
<evidence type="ECO:0000313" key="10">
    <source>
        <dbReference type="Proteomes" id="UP000726737"/>
    </source>
</evidence>
<feature type="compositionally biased region" description="Low complexity" evidence="6">
    <location>
        <begin position="69"/>
        <end position="94"/>
    </location>
</feature>
<proteinExistence type="predicted"/>
<evidence type="ECO:0000256" key="4">
    <source>
        <dbReference type="ARBA" id="ARBA00022989"/>
    </source>
</evidence>
<dbReference type="PROSITE" id="PS50222">
    <property type="entry name" value="EF_HAND_2"/>
    <property type="match status" value="1"/>
</dbReference>
<dbReference type="GO" id="GO:0006874">
    <property type="term" value="P:intracellular calcium ion homeostasis"/>
    <property type="evidence" value="ECO:0007669"/>
    <property type="project" value="TreeGrafter"/>
</dbReference>
<dbReference type="Gene3D" id="1.10.238.10">
    <property type="entry name" value="EF-hand"/>
    <property type="match status" value="1"/>
</dbReference>
<feature type="transmembrane region" description="Helical" evidence="7">
    <location>
        <begin position="302"/>
        <end position="323"/>
    </location>
</feature>
<dbReference type="PANTHER" id="PTHR31323:SF1">
    <property type="entry name" value="MECHANOSENSITIVE ION CHANNEL PROTEIN"/>
    <property type="match status" value="1"/>
</dbReference>
<dbReference type="InterPro" id="IPR002048">
    <property type="entry name" value="EF_hand_dom"/>
</dbReference>
<accession>A0A9P6PQM0</accession>
<keyword evidence="2 7" id="KW-0812">Transmembrane</keyword>
<evidence type="ECO:0000256" key="7">
    <source>
        <dbReference type="SAM" id="Phobius"/>
    </source>
</evidence>
<feature type="domain" description="EF-hand" evidence="8">
    <location>
        <begin position="537"/>
        <end position="572"/>
    </location>
</feature>
<dbReference type="OrthoDB" id="544685at2759"/>
<feature type="compositionally biased region" description="Basic and acidic residues" evidence="6">
    <location>
        <begin position="1"/>
        <end position="16"/>
    </location>
</feature>
<dbReference type="Pfam" id="PF00924">
    <property type="entry name" value="MS_channel_2nd"/>
    <property type="match status" value="1"/>
</dbReference>